<feature type="domain" description="Ribosomal protein mS38 C-terminal" evidence="5">
    <location>
        <begin position="135"/>
        <end position="168"/>
    </location>
</feature>
<organism evidence="6 7">
    <name type="scientific">Albula glossodonta</name>
    <name type="common">roundjaw bonefish</name>
    <dbReference type="NCBI Taxonomy" id="121402"/>
    <lineage>
        <taxon>Eukaryota</taxon>
        <taxon>Metazoa</taxon>
        <taxon>Chordata</taxon>
        <taxon>Craniata</taxon>
        <taxon>Vertebrata</taxon>
        <taxon>Euteleostomi</taxon>
        <taxon>Actinopterygii</taxon>
        <taxon>Neopterygii</taxon>
        <taxon>Teleostei</taxon>
        <taxon>Albuliformes</taxon>
        <taxon>Albulidae</taxon>
        <taxon>Albula</taxon>
    </lineage>
</organism>
<evidence type="ECO:0000256" key="4">
    <source>
        <dbReference type="ARBA" id="ARBA00035682"/>
    </source>
</evidence>
<evidence type="ECO:0000256" key="3">
    <source>
        <dbReference type="ARBA" id="ARBA00035647"/>
    </source>
</evidence>
<dbReference type="InterPro" id="IPR013177">
    <property type="entry name" value="Ribosomal_mS38_C"/>
</dbReference>
<keyword evidence="7" id="KW-1185">Reference proteome</keyword>
<evidence type="ECO:0000313" key="6">
    <source>
        <dbReference type="EMBL" id="KAG9337668.1"/>
    </source>
</evidence>
<accession>A0A8T2NJ72</accession>
<protein>
    <recommendedName>
        <fullName evidence="4">Small ribosomal subunit protein mS38</fullName>
    </recommendedName>
</protein>
<comment type="similarity">
    <text evidence="3">Belongs to the mitochondrion-specific ribosomal protein mS38 family.</text>
</comment>
<gene>
    <name evidence="6" type="ORF">JZ751_028305</name>
</gene>
<evidence type="ECO:0000259" key="5">
    <source>
        <dbReference type="SMART" id="SM01155"/>
    </source>
</evidence>
<name>A0A8T2NJ72_9TELE</name>
<dbReference type="SMART" id="SM01155">
    <property type="entry name" value="DUF1713"/>
    <property type="match status" value="1"/>
</dbReference>
<dbReference type="PANTHER" id="PTHR32035:SF3">
    <property type="entry name" value="SMALL RIBOSOMAL SUBUNIT PROTEIN MS38"/>
    <property type="match status" value="1"/>
</dbReference>
<sequence>MYLSRAALSLNALTRVSGVLQLPWSAGAAVRRICSTPSTVTRCRVSYFSTAPADNTQPPQQWTSLEPELEEVLVPRKLSLSPLESWLSLRYSLPPLLDTEQRPVEDGGAEGETKVLPPAVKTVQEDSREGPAPLSCKNVLEIRRRKMNRHKYKKLLKRTKFLRRRVKEGRRRRKQARFERELKRIWKNAGLKTAPEGWTTPKIYVKQGKGN</sequence>
<evidence type="ECO:0000256" key="1">
    <source>
        <dbReference type="ARBA" id="ARBA00004173"/>
    </source>
</evidence>
<comment type="caution">
    <text evidence="6">The sequence shown here is derived from an EMBL/GenBank/DDBJ whole genome shotgun (WGS) entry which is preliminary data.</text>
</comment>
<reference evidence="6" key="1">
    <citation type="thesis" date="2021" institute="BYU ScholarsArchive" country="Provo, UT, USA">
        <title>Applications of and Algorithms for Genome Assembly and Genomic Analyses with an Emphasis on Marine Teleosts.</title>
        <authorList>
            <person name="Pickett B.D."/>
        </authorList>
    </citation>
    <scope>NUCLEOTIDE SEQUENCE</scope>
    <source>
        <strain evidence="6">HI-2016</strain>
    </source>
</reference>
<evidence type="ECO:0000313" key="7">
    <source>
        <dbReference type="Proteomes" id="UP000824540"/>
    </source>
</evidence>
<dbReference type="PANTHER" id="PTHR32035">
    <property type="entry name" value="AURORA KINASE A-INTERACTING PROTEIN"/>
    <property type="match status" value="1"/>
</dbReference>
<dbReference type="CDD" id="cd23699">
    <property type="entry name" value="At5g63150_CTD"/>
    <property type="match status" value="1"/>
</dbReference>
<dbReference type="EMBL" id="JAFBMS010000082">
    <property type="protein sequence ID" value="KAG9337668.1"/>
    <property type="molecule type" value="Genomic_DNA"/>
</dbReference>
<dbReference type="Proteomes" id="UP000824540">
    <property type="component" value="Unassembled WGS sequence"/>
</dbReference>
<dbReference type="AlphaFoldDB" id="A0A8T2NJ72"/>
<proteinExistence type="inferred from homology"/>
<dbReference type="Pfam" id="PF08213">
    <property type="entry name" value="COX24_C"/>
    <property type="match status" value="1"/>
</dbReference>
<evidence type="ECO:0000256" key="2">
    <source>
        <dbReference type="ARBA" id="ARBA00023128"/>
    </source>
</evidence>
<dbReference type="GO" id="GO:0005739">
    <property type="term" value="C:mitochondrion"/>
    <property type="evidence" value="ECO:0007669"/>
    <property type="project" value="UniProtKB-SubCell"/>
</dbReference>
<keyword evidence="2" id="KW-0496">Mitochondrion</keyword>
<dbReference type="OrthoDB" id="6139741at2759"/>
<comment type="subcellular location">
    <subcellularLocation>
        <location evidence="1">Mitochondrion</location>
    </subcellularLocation>
</comment>